<dbReference type="AlphaFoldDB" id="A0A3S1A3K3"/>
<name>A0A3S1A3K3_CHLFR</name>
<keyword evidence="2" id="KW-1185">Reference proteome</keyword>
<comment type="caution">
    <text evidence="1">The sequence shown here is derived from an EMBL/GenBank/DDBJ whole genome shotgun (WGS) entry which is preliminary data.</text>
</comment>
<protein>
    <submittedName>
        <fullName evidence="1">Uncharacterized protein</fullName>
    </submittedName>
</protein>
<sequence length="56" mass="6488">MHSQLHDFISDLLPNHGINFSELEPNLKNNRSAKFLMQSYKLRADLIGKRHRAVDA</sequence>
<proteinExistence type="predicted"/>
<dbReference type="EMBL" id="RSCJ01000013">
    <property type="protein sequence ID" value="RUR79188.1"/>
    <property type="molecule type" value="Genomic_DNA"/>
</dbReference>
<accession>A0A3S1A3K3</accession>
<evidence type="ECO:0000313" key="1">
    <source>
        <dbReference type="EMBL" id="RUR79188.1"/>
    </source>
</evidence>
<gene>
    <name evidence="1" type="ORF">PCC6912_33620</name>
</gene>
<reference evidence="1 2" key="1">
    <citation type="journal article" date="2019" name="Genome Biol. Evol.">
        <title>Day and night: Metabolic profiles and evolutionary relationships of six axenic non-marine cyanobacteria.</title>
        <authorList>
            <person name="Will S.E."/>
            <person name="Henke P."/>
            <person name="Boedeker C."/>
            <person name="Huang S."/>
            <person name="Brinkmann H."/>
            <person name="Rohde M."/>
            <person name="Jarek M."/>
            <person name="Friedl T."/>
            <person name="Seufert S."/>
            <person name="Schumacher M."/>
            <person name="Overmann J."/>
            <person name="Neumann-Schaal M."/>
            <person name="Petersen J."/>
        </authorList>
    </citation>
    <scope>NUCLEOTIDE SEQUENCE [LARGE SCALE GENOMIC DNA]</scope>
    <source>
        <strain evidence="1 2">PCC 6912</strain>
    </source>
</reference>
<evidence type="ECO:0000313" key="2">
    <source>
        <dbReference type="Proteomes" id="UP000268857"/>
    </source>
</evidence>
<dbReference type="Proteomes" id="UP000268857">
    <property type="component" value="Unassembled WGS sequence"/>
</dbReference>
<organism evidence="1 2">
    <name type="scientific">Chlorogloeopsis fritschii PCC 6912</name>
    <dbReference type="NCBI Taxonomy" id="211165"/>
    <lineage>
        <taxon>Bacteria</taxon>
        <taxon>Bacillati</taxon>
        <taxon>Cyanobacteriota</taxon>
        <taxon>Cyanophyceae</taxon>
        <taxon>Nostocales</taxon>
        <taxon>Chlorogloeopsidaceae</taxon>
        <taxon>Chlorogloeopsis</taxon>
    </lineage>
</organism>